<gene>
    <name evidence="2" type="ORF">JI723_03755</name>
</gene>
<accession>A0ABX7AH21</accession>
<organism evidence="2 3">
    <name type="scientific">Providencia manganoxydans</name>
    <dbReference type="NCBI Taxonomy" id="2923283"/>
    <lineage>
        <taxon>Bacteria</taxon>
        <taxon>Pseudomonadati</taxon>
        <taxon>Pseudomonadota</taxon>
        <taxon>Gammaproteobacteria</taxon>
        <taxon>Enterobacterales</taxon>
        <taxon>Morganellaceae</taxon>
        <taxon>Providencia</taxon>
    </lineage>
</organism>
<dbReference type="InterPro" id="IPR008966">
    <property type="entry name" value="Adhesion_dom_sf"/>
</dbReference>
<dbReference type="InterPro" id="IPR036937">
    <property type="entry name" value="Adhesion_dom_fimbrial_sf"/>
</dbReference>
<dbReference type="PANTHER" id="PTHR33420:SF4">
    <property type="entry name" value="FIMBRIAL-LIKE PROTEIN FIMF"/>
    <property type="match status" value="1"/>
</dbReference>
<sequence>MFIIKRSILLMGIVLFFISELSYAKCTQVTFFGGPVRGGAKSDVNIYDKKYQPEGTTLGYEYVSPQDMASQLGIPIDQVLFRCDLADKDKIYQLYYIPIGYGIDNYTPFGTVDGIGYWKTNMVGLMFNFFIGNGASSSTQFYSNYTGNNSSNIRKETIGYDIDPSNNQKIVIKMKHYAGFTTKQVRSNQAVGTSYVGPIGVVNRGQIVFSGPGINENGTVSNAYAAIPLAMRVIYGRLNNACGISRVTPTVNLGTHSANNLPSTLTNFSVDIECQRGSTKVKYGFVPSEENRITDEQNYLLLDPSSGATAKGVAIEILNSSGARVKLLSLGAVGAPIPTTNNWTPVSVLGGSGLQMINLTFSARYVKYPTGGTVKPGNANSKATFLIDMQ</sequence>
<keyword evidence="3" id="KW-1185">Reference proteome</keyword>
<dbReference type="Pfam" id="PF00419">
    <property type="entry name" value="Fimbrial"/>
    <property type="match status" value="1"/>
</dbReference>
<dbReference type="GeneID" id="92277798"/>
<protein>
    <submittedName>
        <fullName evidence="2">Fimbrial protein</fullName>
    </submittedName>
</protein>
<dbReference type="Gene3D" id="2.60.40.1090">
    <property type="entry name" value="Fimbrial-type adhesion domain"/>
    <property type="match status" value="1"/>
</dbReference>
<dbReference type="PANTHER" id="PTHR33420">
    <property type="entry name" value="FIMBRIAL SUBUNIT ELFA-RELATED"/>
    <property type="match status" value="1"/>
</dbReference>
<name>A0ABX7AH21_9GAMM</name>
<dbReference type="Proteomes" id="UP000596157">
    <property type="component" value="Chromosome"/>
</dbReference>
<dbReference type="EMBL" id="CP067099">
    <property type="protein sequence ID" value="QQO63114.1"/>
    <property type="molecule type" value="Genomic_DNA"/>
</dbReference>
<reference evidence="3" key="1">
    <citation type="submission" date="2021-01" db="EMBL/GenBank/DDBJ databases">
        <title>Providencia vermicola LLDRA6, a soil-borne Mn(II)-oxidizing bacterium, exploits a strategy of superoxide production coupled to hydrogen peroxide consumption to generate Mn oxides, as revealed by transcriptional up-regulation of genes for phenylacetic acid catabolism.</title>
        <authorList>
            <person name="Chen S."/>
            <person name="Ding Z."/>
            <person name="Chen J."/>
            <person name="Luo J."/>
            <person name="Ruan X."/>
            <person name="Li Z."/>
            <person name="Liao F."/>
            <person name="He J."/>
            <person name="Li D."/>
        </authorList>
    </citation>
    <scope>NUCLEOTIDE SEQUENCE [LARGE SCALE GENOMIC DNA]</scope>
    <source>
        <strain evidence="3">LLDRA6</strain>
    </source>
</reference>
<dbReference type="InterPro" id="IPR050263">
    <property type="entry name" value="Bact_Fimbrial_Adh_Pro"/>
</dbReference>
<evidence type="ECO:0000313" key="3">
    <source>
        <dbReference type="Proteomes" id="UP000596157"/>
    </source>
</evidence>
<feature type="domain" description="Fimbrial-type adhesion" evidence="1">
    <location>
        <begin position="233"/>
        <end position="390"/>
    </location>
</feature>
<proteinExistence type="predicted"/>
<dbReference type="InterPro" id="IPR000259">
    <property type="entry name" value="Adhesion_dom_fimbrial"/>
</dbReference>
<dbReference type="SUPFAM" id="SSF49401">
    <property type="entry name" value="Bacterial adhesins"/>
    <property type="match status" value="1"/>
</dbReference>
<evidence type="ECO:0000259" key="1">
    <source>
        <dbReference type="Pfam" id="PF00419"/>
    </source>
</evidence>
<evidence type="ECO:0000313" key="2">
    <source>
        <dbReference type="EMBL" id="QQO63114.1"/>
    </source>
</evidence>
<dbReference type="RefSeq" id="WP_272580403.1">
    <property type="nucleotide sequence ID" value="NZ_CP067099.1"/>
</dbReference>